<protein>
    <submittedName>
        <fullName evidence="2">Uncharacterized protein</fullName>
    </submittedName>
</protein>
<name>A0AA39ZIA7_9PEZI</name>
<feature type="compositionally biased region" description="Low complexity" evidence="1">
    <location>
        <begin position="269"/>
        <end position="297"/>
    </location>
</feature>
<feature type="region of interest" description="Disordered" evidence="1">
    <location>
        <begin position="158"/>
        <end position="413"/>
    </location>
</feature>
<reference evidence="2" key="1">
    <citation type="submission" date="2023-06" db="EMBL/GenBank/DDBJ databases">
        <title>Genome-scale phylogeny and comparative genomics of the fungal order Sordariales.</title>
        <authorList>
            <consortium name="Lawrence Berkeley National Laboratory"/>
            <person name="Hensen N."/>
            <person name="Bonometti L."/>
            <person name="Westerberg I."/>
            <person name="Brannstrom I.O."/>
            <person name="Guillou S."/>
            <person name="Cros-Aarteil S."/>
            <person name="Calhoun S."/>
            <person name="Haridas S."/>
            <person name="Kuo A."/>
            <person name="Mondo S."/>
            <person name="Pangilinan J."/>
            <person name="Riley R."/>
            <person name="Labutti K."/>
            <person name="Andreopoulos B."/>
            <person name="Lipzen A."/>
            <person name="Chen C."/>
            <person name="Yanf M."/>
            <person name="Daum C."/>
            <person name="Ng V."/>
            <person name="Clum A."/>
            <person name="Steindorff A."/>
            <person name="Ohm R."/>
            <person name="Martin F."/>
            <person name="Silar P."/>
            <person name="Natvig D."/>
            <person name="Lalanne C."/>
            <person name="Gautier V."/>
            <person name="Ament-Velasquez S.L."/>
            <person name="Kruys A."/>
            <person name="Hutchinson M.I."/>
            <person name="Powell A.J."/>
            <person name="Barry K."/>
            <person name="Miller A.N."/>
            <person name="Grigoriev I.V."/>
            <person name="Debuchy R."/>
            <person name="Gladieux P."/>
            <person name="Thoren M.H."/>
            <person name="Johannesson H."/>
        </authorList>
    </citation>
    <scope>NUCLEOTIDE SEQUENCE</scope>
    <source>
        <strain evidence="2">CBS 307.81</strain>
    </source>
</reference>
<dbReference type="Proteomes" id="UP001174997">
    <property type="component" value="Unassembled WGS sequence"/>
</dbReference>
<feature type="compositionally biased region" description="Basic and acidic residues" evidence="1">
    <location>
        <begin position="158"/>
        <end position="168"/>
    </location>
</feature>
<evidence type="ECO:0000313" key="2">
    <source>
        <dbReference type="EMBL" id="KAK0671571.1"/>
    </source>
</evidence>
<sequence>MLHNIASPGAEPSSSADHRFHSLGYRDHGVHRRSPPKSPSPVLNDPPAGVQTSHRTPQAVEYPDYNHLLRIRELQRQQAEETRRMTNQQQWAHYWQAQQEKDLAKALENSFITETAHRLFLKNKEREEDRVRKAHESFLKEQHLREADRAREQFYIDQHQQHEKEKMERRQRRKDRKAQQQHQQHQHQRVSFATPPSSATTSAPAPVVTSPTSTYASLTSSSNSTEEISNPENRQLQRLERRFHLRRPSPDNDNPTTGRELYQNPFMEPASRAYYYSPPSASPTGTTSSTISLSTLPPQNPVSSSSYLRYHSDKEKQVKQQEKGEKGDQENVKEWLGARERGRYRSSSHFRRETRRSRSRSRAGPNGDGYRETVWEREERETKVAADKWSFEDGEDSKGGRGRLRGRGMTDKDGKMGAWGEWEVYRDF</sequence>
<dbReference type="AlphaFoldDB" id="A0AA39ZIA7"/>
<evidence type="ECO:0000313" key="3">
    <source>
        <dbReference type="Proteomes" id="UP001174997"/>
    </source>
</evidence>
<organism evidence="2 3">
    <name type="scientific">Cercophora samala</name>
    <dbReference type="NCBI Taxonomy" id="330535"/>
    <lineage>
        <taxon>Eukaryota</taxon>
        <taxon>Fungi</taxon>
        <taxon>Dikarya</taxon>
        <taxon>Ascomycota</taxon>
        <taxon>Pezizomycotina</taxon>
        <taxon>Sordariomycetes</taxon>
        <taxon>Sordariomycetidae</taxon>
        <taxon>Sordariales</taxon>
        <taxon>Lasiosphaeriaceae</taxon>
        <taxon>Cercophora</taxon>
    </lineage>
</organism>
<accession>A0AA39ZIA7</accession>
<feature type="compositionally biased region" description="Basic and acidic residues" evidence="1">
    <location>
        <begin position="369"/>
        <end position="399"/>
    </location>
</feature>
<comment type="caution">
    <text evidence="2">The sequence shown here is derived from an EMBL/GenBank/DDBJ whole genome shotgun (WGS) entry which is preliminary data.</text>
</comment>
<proteinExistence type="predicted"/>
<evidence type="ECO:0000256" key="1">
    <source>
        <dbReference type="SAM" id="MobiDB-lite"/>
    </source>
</evidence>
<keyword evidence="3" id="KW-1185">Reference proteome</keyword>
<feature type="compositionally biased region" description="Basic and acidic residues" evidence="1">
    <location>
        <begin position="310"/>
        <end position="343"/>
    </location>
</feature>
<gene>
    <name evidence="2" type="ORF">QBC41DRAFT_270247</name>
</gene>
<feature type="compositionally biased region" description="Basic and acidic residues" evidence="1">
    <location>
        <begin position="16"/>
        <end position="28"/>
    </location>
</feature>
<feature type="compositionally biased region" description="Basic residues" evidence="1">
    <location>
        <begin position="344"/>
        <end position="361"/>
    </location>
</feature>
<feature type="compositionally biased region" description="Low complexity" evidence="1">
    <location>
        <begin position="193"/>
        <end position="225"/>
    </location>
</feature>
<dbReference type="EMBL" id="JAULSY010000020">
    <property type="protein sequence ID" value="KAK0671571.1"/>
    <property type="molecule type" value="Genomic_DNA"/>
</dbReference>
<feature type="region of interest" description="Disordered" evidence="1">
    <location>
        <begin position="1"/>
        <end position="60"/>
    </location>
</feature>